<dbReference type="PROSITE" id="PS50900">
    <property type="entry name" value="PLAC"/>
    <property type="match status" value="1"/>
</dbReference>
<comment type="caution">
    <text evidence="9">The sequence shown here is derived from an EMBL/GenBank/DDBJ whole genome shotgun (WGS) entry which is preliminary data.</text>
</comment>
<dbReference type="InterPro" id="IPR003599">
    <property type="entry name" value="Ig_sub"/>
</dbReference>
<dbReference type="InterPro" id="IPR050439">
    <property type="entry name" value="ADAMTS_ADAMTS-like"/>
</dbReference>
<dbReference type="PANTHER" id="PTHR13723:SF281">
    <property type="entry name" value="PAPILIN"/>
    <property type="match status" value="1"/>
</dbReference>
<dbReference type="SMART" id="SM00409">
    <property type="entry name" value="IG"/>
    <property type="match status" value="1"/>
</dbReference>
<evidence type="ECO:0000256" key="6">
    <source>
        <dbReference type="SAM" id="SignalP"/>
    </source>
</evidence>
<dbReference type="Gene3D" id="2.20.100.10">
    <property type="entry name" value="Thrombospondin type-1 (TSP1) repeat"/>
    <property type="match status" value="2"/>
</dbReference>
<feature type="domain" description="Ig-like" evidence="7">
    <location>
        <begin position="187"/>
        <end position="267"/>
    </location>
</feature>
<evidence type="ECO:0000259" key="7">
    <source>
        <dbReference type="PROSITE" id="PS50835"/>
    </source>
</evidence>
<dbReference type="PANTHER" id="PTHR13723">
    <property type="entry name" value="ADAMTS A DISINTEGRIN AND METALLOPROTEASE WITH THROMBOSPONDIN MOTIFS PROTEASE"/>
    <property type="match status" value="1"/>
</dbReference>
<evidence type="ECO:0000256" key="3">
    <source>
        <dbReference type="ARBA" id="ARBA00022729"/>
    </source>
</evidence>
<dbReference type="InterPro" id="IPR013783">
    <property type="entry name" value="Ig-like_fold"/>
</dbReference>
<comment type="subcellular location">
    <subcellularLocation>
        <location evidence="1">Secreted</location>
    </subcellularLocation>
</comment>
<feature type="region of interest" description="Disordered" evidence="5">
    <location>
        <begin position="296"/>
        <end position="327"/>
    </location>
</feature>
<name>A0AAV2HD75_LYMST</name>
<reference evidence="9 10" key="1">
    <citation type="submission" date="2024-04" db="EMBL/GenBank/DDBJ databases">
        <authorList>
            <consortium name="Genoscope - CEA"/>
            <person name="William W."/>
        </authorList>
    </citation>
    <scope>NUCLEOTIDE SEQUENCE [LARGE SCALE GENOMIC DNA]</scope>
</reference>
<keyword evidence="3 6" id="KW-0732">Signal</keyword>
<proteinExistence type="predicted"/>
<feature type="domain" description="PLAC" evidence="8">
    <location>
        <begin position="449"/>
        <end position="486"/>
    </location>
</feature>
<dbReference type="SMART" id="SM00209">
    <property type="entry name" value="TSP1"/>
    <property type="match status" value="2"/>
</dbReference>
<dbReference type="SUPFAM" id="SSF48726">
    <property type="entry name" value="Immunoglobulin"/>
    <property type="match status" value="1"/>
</dbReference>
<dbReference type="EMBL" id="CAXITT010000096">
    <property type="protein sequence ID" value="CAL1531720.1"/>
    <property type="molecule type" value="Genomic_DNA"/>
</dbReference>
<keyword evidence="2" id="KW-0964">Secreted</keyword>
<evidence type="ECO:0000256" key="2">
    <source>
        <dbReference type="ARBA" id="ARBA00022525"/>
    </source>
</evidence>
<feature type="chain" id="PRO_5043584474" description="ADAMTS-like protein 3" evidence="6">
    <location>
        <begin position="26"/>
        <end position="490"/>
    </location>
</feature>
<evidence type="ECO:0000256" key="5">
    <source>
        <dbReference type="SAM" id="MobiDB-lite"/>
    </source>
</evidence>
<dbReference type="PROSITE" id="PS50092">
    <property type="entry name" value="TSP1"/>
    <property type="match status" value="2"/>
</dbReference>
<dbReference type="AlphaFoldDB" id="A0AAV2HD75"/>
<gene>
    <name evidence="9" type="ORF">GSLYS_00005815001</name>
</gene>
<dbReference type="Pfam" id="PF08686">
    <property type="entry name" value="PLAC"/>
    <property type="match status" value="1"/>
</dbReference>
<protein>
    <recommendedName>
        <fullName evidence="11">ADAMTS-like protein 3</fullName>
    </recommendedName>
</protein>
<keyword evidence="4" id="KW-0677">Repeat</keyword>
<dbReference type="InterPro" id="IPR010909">
    <property type="entry name" value="PLAC"/>
</dbReference>
<dbReference type="Pfam" id="PF19030">
    <property type="entry name" value="TSP1_ADAMTS"/>
    <property type="match status" value="3"/>
</dbReference>
<organism evidence="9 10">
    <name type="scientific">Lymnaea stagnalis</name>
    <name type="common">Great pond snail</name>
    <name type="synonym">Helix stagnalis</name>
    <dbReference type="NCBI Taxonomy" id="6523"/>
    <lineage>
        <taxon>Eukaryota</taxon>
        <taxon>Metazoa</taxon>
        <taxon>Spiralia</taxon>
        <taxon>Lophotrochozoa</taxon>
        <taxon>Mollusca</taxon>
        <taxon>Gastropoda</taxon>
        <taxon>Heterobranchia</taxon>
        <taxon>Euthyneura</taxon>
        <taxon>Panpulmonata</taxon>
        <taxon>Hygrophila</taxon>
        <taxon>Lymnaeoidea</taxon>
        <taxon>Lymnaeidae</taxon>
        <taxon>Lymnaea</taxon>
    </lineage>
</organism>
<evidence type="ECO:0000259" key="8">
    <source>
        <dbReference type="PROSITE" id="PS50900"/>
    </source>
</evidence>
<dbReference type="InterPro" id="IPR003598">
    <property type="entry name" value="Ig_sub2"/>
</dbReference>
<dbReference type="InterPro" id="IPR007110">
    <property type="entry name" value="Ig-like_dom"/>
</dbReference>
<keyword evidence="10" id="KW-1185">Reference proteome</keyword>
<feature type="signal peptide" evidence="6">
    <location>
        <begin position="1"/>
        <end position="25"/>
    </location>
</feature>
<dbReference type="Gene3D" id="2.60.40.10">
    <property type="entry name" value="Immunoglobulins"/>
    <property type="match status" value="1"/>
</dbReference>
<dbReference type="InterPro" id="IPR000884">
    <property type="entry name" value="TSP1_rpt"/>
</dbReference>
<evidence type="ECO:0000256" key="1">
    <source>
        <dbReference type="ARBA" id="ARBA00004613"/>
    </source>
</evidence>
<evidence type="ECO:0008006" key="11">
    <source>
        <dbReference type="Google" id="ProtNLM"/>
    </source>
</evidence>
<dbReference type="PROSITE" id="PS50835">
    <property type="entry name" value="IG_LIKE"/>
    <property type="match status" value="1"/>
</dbReference>
<evidence type="ECO:0000256" key="4">
    <source>
        <dbReference type="ARBA" id="ARBA00022737"/>
    </source>
</evidence>
<dbReference type="InterPro" id="IPR036179">
    <property type="entry name" value="Ig-like_dom_sf"/>
</dbReference>
<feature type="compositionally biased region" description="Polar residues" evidence="5">
    <location>
        <begin position="296"/>
        <end position="314"/>
    </location>
</feature>
<dbReference type="GO" id="GO:0005576">
    <property type="term" value="C:extracellular region"/>
    <property type="evidence" value="ECO:0007669"/>
    <property type="project" value="UniProtKB-SubCell"/>
</dbReference>
<accession>A0AAV2HD75</accession>
<dbReference type="SMART" id="SM00408">
    <property type="entry name" value="IGc2"/>
    <property type="match status" value="1"/>
</dbReference>
<dbReference type="Pfam" id="PF13927">
    <property type="entry name" value="Ig_3"/>
    <property type="match status" value="1"/>
</dbReference>
<dbReference type="SUPFAM" id="SSF82895">
    <property type="entry name" value="TSP-1 type 1 repeat"/>
    <property type="match status" value="2"/>
</dbReference>
<dbReference type="Proteomes" id="UP001497497">
    <property type="component" value="Unassembled WGS sequence"/>
</dbReference>
<dbReference type="FunFam" id="2.20.100.10:FF:000005">
    <property type="entry name" value="ADAM metallopeptidase with thrombospondin type 1 motif 9"/>
    <property type="match status" value="1"/>
</dbReference>
<sequence length="490" mass="54669">MAWVGGDVSSLFSVLMIAILSTTTSIVTQVFSTSTTGFDTQETLHDSVRWDPLHFGPCSSPCQGVQERRFRCIKFETGDSTDGKEVPTSLCPLPYPRETQPCNTHPCTAQWRLGDWSECSATCGIGTQKRDIECVAWLHGSIVSRKECGLPSPETSQKCHVTTCPNDVGDVMILAQNYSLIQLRRIKKLKLVVGGDVKLLPGQNVVVKCPVKNHTKKTVKWSKDYRLVKLMGRVKSDFGQLHITNADPNQDRGIYTCQAKDKNASINIQFLREQDPELSTYKKWIQSKAHVQKFQTSNNTDGEGQGQLVQTSTRPVDVDQQRDQSLNTSSWPTYITGEWSECPAVCEAKGQTKRTVSCAHVTSKYVKLIPDEECQKIGLLKPETIGICGQHCAVWKPGPWSQCHGPKCGHMGEKRRPLLCIWKSTRQDAAGSCLMDKRPITTKKCKFKCPNKCKDRTKSCVLAGLLKMCRYPIFRKECCATCHARSNSAS</sequence>
<evidence type="ECO:0000313" key="10">
    <source>
        <dbReference type="Proteomes" id="UP001497497"/>
    </source>
</evidence>
<dbReference type="InterPro" id="IPR036383">
    <property type="entry name" value="TSP1_rpt_sf"/>
</dbReference>
<evidence type="ECO:0000313" key="9">
    <source>
        <dbReference type="EMBL" id="CAL1531720.1"/>
    </source>
</evidence>